<organism evidence="2 3">
    <name type="scientific">Leptospira licerasiae str. MMD4847</name>
    <dbReference type="NCBI Taxonomy" id="1049971"/>
    <lineage>
        <taxon>Bacteria</taxon>
        <taxon>Pseudomonadati</taxon>
        <taxon>Spirochaetota</taxon>
        <taxon>Spirochaetia</taxon>
        <taxon>Leptospirales</taxon>
        <taxon>Leptospiraceae</taxon>
        <taxon>Leptospira</taxon>
    </lineage>
</organism>
<feature type="transmembrane region" description="Helical" evidence="1">
    <location>
        <begin position="12"/>
        <end position="35"/>
    </location>
</feature>
<reference evidence="2 3" key="1">
    <citation type="submission" date="2012-08" db="EMBL/GenBank/DDBJ databases">
        <authorList>
            <person name="Harkins D.M."/>
            <person name="Durkin A.S."/>
            <person name="Selengut J.D."/>
            <person name="Sanka R."/>
            <person name="DePew J."/>
            <person name="Purushe J."/>
            <person name="Matthias M.A."/>
            <person name="Vinetz J.M."/>
            <person name="Sutton G.G."/>
            <person name="Nelson W.C."/>
            <person name="Fouts D.E."/>
        </authorList>
    </citation>
    <scope>NUCLEOTIDE SEQUENCE [LARGE SCALE GENOMIC DNA]</scope>
    <source>
        <strain evidence="2 3">MMD4847</strain>
    </source>
</reference>
<evidence type="ECO:0000313" key="3">
    <source>
        <dbReference type="Proteomes" id="UP000018720"/>
    </source>
</evidence>
<name>A0ABN0H7I0_9LEPT</name>
<proteinExistence type="predicted"/>
<gene>
    <name evidence="2" type="ORF">LEP1GSC178_0463</name>
</gene>
<protein>
    <submittedName>
        <fullName evidence="2">Uncharacterized protein</fullName>
    </submittedName>
</protein>
<evidence type="ECO:0000313" key="2">
    <source>
        <dbReference type="EMBL" id="EJZ41682.1"/>
    </source>
</evidence>
<dbReference type="Proteomes" id="UP000018720">
    <property type="component" value="Unassembled WGS sequence"/>
</dbReference>
<comment type="caution">
    <text evidence="2">The sequence shown here is derived from an EMBL/GenBank/DDBJ whole genome shotgun (WGS) entry which is preliminary data.</text>
</comment>
<keyword evidence="1" id="KW-1133">Transmembrane helix</keyword>
<dbReference type="EMBL" id="AHOM02000008">
    <property type="protein sequence ID" value="EJZ41682.1"/>
    <property type="molecule type" value="Genomic_DNA"/>
</dbReference>
<accession>A0ABN0H7I0</accession>
<sequence length="40" mass="4460">MVPFASHLTKLGIFQTIISNNFVGAPTHLFLFIFLPSNLI</sequence>
<keyword evidence="3" id="KW-1185">Reference proteome</keyword>
<keyword evidence="1" id="KW-0472">Membrane</keyword>
<keyword evidence="1" id="KW-0812">Transmembrane</keyword>
<evidence type="ECO:0000256" key="1">
    <source>
        <dbReference type="SAM" id="Phobius"/>
    </source>
</evidence>